<dbReference type="OrthoDB" id="8183954at2759"/>
<dbReference type="SUPFAM" id="SSF100910">
    <property type="entry name" value="Chemosensory protein Csp2"/>
    <property type="match status" value="1"/>
</dbReference>
<dbReference type="AlphaFoldDB" id="A0A026WWP4"/>
<evidence type="ECO:0000313" key="5">
    <source>
        <dbReference type="Proteomes" id="UP000279307"/>
    </source>
</evidence>
<reference evidence="3 5" key="2">
    <citation type="journal article" date="2018" name="Genome Res.">
        <title>The genomic architecture and molecular evolution of ant odorant receptors.</title>
        <authorList>
            <person name="McKenzie S.K."/>
            <person name="Kronauer D.J.C."/>
        </authorList>
    </citation>
    <scope>NUCLEOTIDE SEQUENCE [LARGE SCALE GENOMIC DNA]</scope>
    <source>
        <strain evidence="3">Clonal line C1</strain>
    </source>
</reference>
<dbReference type="EMBL" id="KK107105">
    <property type="protein sequence ID" value="EZA59554.1"/>
    <property type="molecule type" value="Genomic_DNA"/>
</dbReference>
<reference evidence="3" key="3">
    <citation type="submission" date="2018-07" db="EMBL/GenBank/DDBJ databases">
        <authorList>
            <person name="Mckenzie S.K."/>
            <person name="Kronauer D.J.C."/>
        </authorList>
    </citation>
    <scope>NUCLEOTIDE SEQUENCE</scope>
    <source>
        <strain evidence="3">Clonal line C1</strain>
    </source>
</reference>
<dbReference type="Pfam" id="PF03392">
    <property type="entry name" value="OS-D"/>
    <property type="match status" value="1"/>
</dbReference>
<evidence type="ECO:0000313" key="2">
    <source>
        <dbReference type="EMBL" id="EZA59554.1"/>
    </source>
</evidence>
<name>A0A026WWP4_OOCBI</name>
<dbReference type="PANTHER" id="PTHR11257:SF13">
    <property type="entry name" value="GEO07322P1"/>
    <property type="match status" value="1"/>
</dbReference>
<reference evidence="2 4" key="1">
    <citation type="journal article" date="2014" name="Curr. Biol.">
        <title>The genome of the clonal raider ant Cerapachys biroi.</title>
        <authorList>
            <person name="Oxley P.R."/>
            <person name="Ji L."/>
            <person name="Fetter-Pruneda I."/>
            <person name="McKenzie S.K."/>
            <person name="Li C."/>
            <person name="Hu H."/>
            <person name="Zhang G."/>
            <person name="Kronauer D.J."/>
        </authorList>
    </citation>
    <scope>NUCLEOTIDE SEQUENCE [LARGE SCALE GENOMIC DNA]</scope>
</reference>
<keyword evidence="4" id="KW-1185">Reference proteome</keyword>
<gene>
    <name evidence="3" type="ORF">DMN91_010585</name>
    <name evidence="2" type="ORF">X777_00397</name>
</gene>
<dbReference type="PANTHER" id="PTHR11257">
    <property type="entry name" value="CHEMOSENSORY PROTEIN-RELATED"/>
    <property type="match status" value="1"/>
</dbReference>
<dbReference type="InterPro" id="IPR005055">
    <property type="entry name" value="A10/PebIII"/>
</dbReference>
<dbReference type="Proteomes" id="UP000053097">
    <property type="component" value="Unassembled WGS sequence"/>
</dbReference>
<dbReference type="Gene3D" id="1.10.2080.10">
    <property type="entry name" value="Insect odorant-binding protein A10/Ejaculatory bulb-specific protein 3"/>
    <property type="match status" value="1"/>
</dbReference>
<feature type="signal peptide" evidence="1">
    <location>
        <begin position="1"/>
        <end position="19"/>
    </location>
</feature>
<organism evidence="2 4">
    <name type="scientific">Ooceraea biroi</name>
    <name type="common">Clonal raider ant</name>
    <name type="synonym">Cerapachys biroi</name>
    <dbReference type="NCBI Taxonomy" id="2015173"/>
    <lineage>
        <taxon>Eukaryota</taxon>
        <taxon>Metazoa</taxon>
        <taxon>Ecdysozoa</taxon>
        <taxon>Arthropoda</taxon>
        <taxon>Hexapoda</taxon>
        <taxon>Insecta</taxon>
        <taxon>Pterygota</taxon>
        <taxon>Neoptera</taxon>
        <taxon>Endopterygota</taxon>
        <taxon>Hymenoptera</taxon>
        <taxon>Apocrita</taxon>
        <taxon>Aculeata</taxon>
        <taxon>Formicoidea</taxon>
        <taxon>Formicidae</taxon>
        <taxon>Dorylinae</taxon>
        <taxon>Ooceraea</taxon>
    </lineage>
</organism>
<dbReference type="Proteomes" id="UP000279307">
    <property type="component" value="Chromosome 11"/>
</dbReference>
<evidence type="ECO:0000313" key="3">
    <source>
        <dbReference type="EMBL" id="RLU16517.1"/>
    </source>
</evidence>
<evidence type="ECO:0000313" key="4">
    <source>
        <dbReference type="Proteomes" id="UP000053097"/>
    </source>
</evidence>
<keyword evidence="1" id="KW-0732">Signal</keyword>
<dbReference type="EMBL" id="QOIP01000011">
    <property type="protein sequence ID" value="RLU16517.1"/>
    <property type="molecule type" value="Genomic_DNA"/>
</dbReference>
<dbReference type="InterPro" id="IPR036682">
    <property type="entry name" value="OS_D_A10/PebIII_sf"/>
</dbReference>
<accession>A0A026WWP4</accession>
<sequence length="123" mass="14115">MRPAFVLLFALALSALVSGTEYYAETFDNLDMDAILHSDRLFNQYMDCILDRGPCTADGRTLRRILPDAVASVCARCNPRQQEMAQKIGNHLRNHKPQAWAKFLRKFDPNEKYVTAFEQFLDS</sequence>
<evidence type="ECO:0000256" key="1">
    <source>
        <dbReference type="SAM" id="SignalP"/>
    </source>
</evidence>
<proteinExistence type="predicted"/>
<dbReference type="OMA" id="YDDFDIQ"/>
<feature type="chain" id="PRO_5036289153" evidence="1">
    <location>
        <begin position="20"/>
        <end position="123"/>
    </location>
</feature>
<protein>
    <submittedName>
        <fullName evidence="3">ObirCsp8</fullName>
    </submittedName>
</protein>